<keyword evidence="1" id="KW-0472">Membrane</keyword>
<proteinExistence type="predicted"/>
<protein>
    <submittedName>
        <fullName evidence="2">Uncharacterized protein</fullName>
    </submittedName>
</protein>
<evidence type="ECO:0000313" key="3">
    <source>
        <dbReference type="Proteomes" id="UP000235672"/>
    </source>
</evidence>
<reference evidence="2 3" key="1">
    <citation type="submission" date="2016-05" db="EMBL/GenBank/DDBJ databases">
        <title>A degradative enzymes factory behind the ericoid mycorrhizal symbiosis.</title>
        <authorList>
            <consortium name="DOE Joint Genome Institute"/>
            <person name="Martino E."/>
            <person name="Morin E."/>
            <person name="Grelet G."/>
            <person name="Kuo A."/>
            <person name="Kohler A."/>
            <person name="Daghino S."/>
            <person name="Barry K."/>
            <person name="Choi C."/>
            <person name="Cichocki N."/>
            <person name="Clum A."/>
            <person name="Copeland A."/>
            <person name="Hainaut M."/>
            <person name="Haridas S."/>
            <person name="Labutti K."/>
            <person name="Lindquist E."/>
            <person name="Lipzen A."/>
            <person name="Khouja H.-R."/>
            <person name="Murat C."/>
            <person name="Ohm R."/>
            <person name="Olson A."/>
            <person name="Spatafora J."/>
            <person name="Veneault-Fourrey C."/>
            <person name="Henrissat B."/>
            <person name="Grigoriev I."/>
            <person name="Martin F."/>
            <person name="Perotto S."/>
        </authorList>
    </citation>
    <scope>NUCLEOTIDE SEQUENCE [LARGE SCALE GENOMIC DNA]</scope>
    <source>
        <strain evidence="2 3">UAMH 7357</strain>
    </source>
</reference>
<evidence type="ECO:0000256" key="1">
    <source>
        <dbReference type="SAM" id="Phobius"/>
    </source>
</evidence>
<evidence type="ECO:0000313" key="2">
    <source>
        <dbReference type="EMBL" id="PMD15568.1"/>
    </source>
</evidence>
<keyword evidence="1" id="KW-0812">Transmembrane</keyword>
<keyword evidence="3" id="KW-1185">Reference proteome</keyword>
<dbReference type="AlphaFoldDB" id="A0A2J6PNF6"/>
<feature type="transmembrane region" description="Helical" evidence="1">
    <location>
        <begin position="30"/>
        <end position="53"/>
    </location>
</feature>
<name>A0A2J6PNF6_9HELO</name>
<dbReference type="EMBL" id="KZ613512">
    <property type="protein sequence ID" value="PMD15568.1"/>
    <property type="molecule type" value="Genomic_DNA"/>
</dbReference>
<organism evidence="2 3">
    <name type="scientific">Hyaloscypha hepaticicola</name>
    <dbReference type="NCBI Taxonomy" id="2082293"/>
    <lineage>
        <taxon>Eukaryota</taxon>
        <taxon>Fungi</taxon>
        <taxon>Dikarya</taxon>
        <taxon>Ascomycota</taxon>
        <taxon>Pezizomycotina</taxon>
        <taxon>Leotiomycetes</taxon>
        <taxon>Helotiales</taxon>
        <taxon>Hyaloscyphaceae</taxon>
        <taxon>Hyaloscypha</taxon>
    </lineage>
</organism>
<dbReference type="Proteomes" id="UP000235672">
    <property type="component" value="Unassembled WGS sequence"/>
</dbReference>
<sequence>MIKNESSTLSRDTCHHVIRFGPLKMAWGRALLLVIMNLGILLDVEASAAAALIPGLWVLNATWAQTHGERGSNDLLKVSSLQTSK</sequence>
<accession>A0A2J6PNF6</accession>
<keyword evidence="1" id="KW-1133">Transmembrane helix</keyword>
<gene>
    <name evidence="2" type="ORF">NA56DRAFT_709699</name>
</gene>